<evidence type="ECO:0000313" key="4">
    <source>
        <dbReference type="Proteomes" id="UP000281028"/>
    </source>
</evidence>
<evidence type="ECO:0000313" key="3">
    <source>
        <dbReference type="EMBL" id="NSL86893.1"/>
    </source>
</evidence>
<gene>
    <name evidence="3" type="ORF">ECE50_008630</name>
</gene>
<dbReference type="EMBL" id="RIAR02000001">
    <property type="protein sequence ID" value="NSL86893.1"/>
    <property type="molecule type" value="Genomic_DNA"/>
</dbReference>
<comment type="similarity">
    <text evidence="1">Belongs to the PRORSD1 family.</text>
</comment>
<accession>A0A3S1DTU5</accession>
<evidence type="ECO:0000256" key="1">
    <source>
        <dbReference type="ARBA" id="ARBA00010201"/>
    </source>
</evidence>
<dbReference type="OrthoDB" id="9798587at2"/>
<dbReference type="PANTHER" id="PTHR31423:SF3">
    <property type="entry name" value="PROLYL-TRNA SYNTHETASE ASSOCIATED DOMAIN-CONTAINING PROTEIN 1-RELATED"/>
    <property type="match status" value="1"/>
</dbReference>
<dbReference type="SUPFAM" id="SSF55826">
    <property type="entry name" value="YbaK/ProRS associated domain"/>
    <property type="match status" value="1"/>
</dbReference>
<comment type="caution">
    <text evidence="3">The sequence shown here is derived from an EMBL/GenBank/DDBJ whole genome shotgun (WGS) entry which is preliminary data.</text>
</comment>
<protein>
    <submittedName>
        <fullName evidence="3">Prolyl-tRNA synthetase associated domain-containing protein</fullName>
    </submittedName>
</protein>
<dbReference type="PANTHER" id="PTHR31423">
    <property type="entry name" value="YBAK DOMAIN-CONTAINING PROTEIN"/>
    <property type="match status" value="1"/>
</dbReference>
<evidence type="ECO:0000259" key="2">
    <source>
        <dbReference type="Pfam" id="PF04073"/>
    </source>
</evidence>
<dbReference type="GO" id="GO:0002161">
    <property type="term" value="F:aminoacyl-tRNA deacylase activity"/>
    <property type="evidence" value="ECO:0007669"/>
    <property type="project" value="InterPro"/>
</dbReference>
<keyword evidence="4" id="KW-1185">Reference proteome</keyword>
<organism evidence="3 4">
    <name type="scientific">Chitinophaga solisilvae</name>
    <dbReference type="NCBI Taxonomy" id="1233460"/>
    <lineage>
        <taxon>Bacteria</taxon>
        <taxon>Pseudomonadati</taxon>
        <taxon>Bacteroidota</taxon>
        <taxon>Chitinophagia</taxon>
        <taxon>Chitinophagales</taxon>
        <taxon>Chitinophagaceae</taxon>
        <taxon>Chitinophaga</taxon>
    </lineage>
</organism>
<dbReference type="InterPro" id="IPR040285">
    <property type="entry name" value="ProX/PRXD1"/>
</dbReference>
<dbReference type="Proteomes" id="UP000281028">
    <property type="component" value="Unassembled WGS sequence"/>
</dbReference>
<dbReference type="InterPro" id="IPR007214">
    <property type="entry name" value="YbaK/aa-tRNA-synth-assoc-dom"/>
</dbReference>
<dbReference type="Gene3D" id="3.90.960.10">
    <property type="entry name" value="YbaK/aminoacyl-tRNA synthetase-associated domain"/>
    <property type="match status" value="1"/>
</dbReference>
<feature type="domain" description="YbaK/aminoacyl-tRNA synthetase-associated" evidence="2">
    <location>
        <begin position="41"/>
        <end position="159"/>
    </location>
</feature>
<proteinExistence type="inferred from homology"/>
<reference evidence="3" key="1">
    <citation type="submission" date="2020-05" db="EMBL/GenBank/DDBJ databases">
        <title>Chitinophaga laudate sp. nov., isolated from a tropical peat swamp.</title>
        <authorList>
            <person name="Goh C.B.S."/>
            <person name="Lee M.S."/>
            <person name="Parimannan S."/>
            <person name="Pasbakhsh P."/>
            <person name="Yule C.M."/>
            <person name="Rajandas H."/>
            <person name="Loke S."/>
            <person name="Croft L."/>
            <person name="Tan J.B.L."/>
        </authorList>
    </citation>
    <scope>NUCLEOTIDE SEQUENCE</scope>
    <source>
        <strain evidence="3">Mgbs1</strain>
    </source>
</reference>
<name>A0A3S1DTU5_9BACT</name>
<dbReference type="InterPro" id="IPR036754">
    <property type="entry name" value="YbaK/aa-tRNA-synt-asso_dom_sf"/>
</dbReference>
<sequence>MFYVSEVKDTAPVVYKTALQEMVYQTLQKLEVPIARVDTDDAVTMEDCILINERLEVKTVKTLFLCNRQQTRFYLFVTMAGKPFVTRDFSNVMGISRLSFAPVELLDKMLGVPVGGTTIFGVMLDKANEIQVIIDQDVLAEEWYGCSDGTTTGYMKVRTAWIVNDFLTYAGHKPEIIQYN</sequence>
<dbReference type="AlphaFoldDB" id="A0A3S1DTU5"/>
<dbReference type="Pfam" id="PF04073">
    <property type="entry name" value="tRNA_edit"/>
    <property type="match status" value="1"/>
</dbReference>